<comment type="caution">
    <text evidence="4">The sequence shown here is derived from an EMBL/GenBank/DDBJ whole genome shotgun (WGS) entry which is preliminary data.</text>
</comment>
<dbReference type="EMBL" id="CAJNOQ010013485">
    <property type="protein sequence ID" value="CAF1322596.1"/>
    <property type="molecule type" value="Genomic_DNA"/>
</dbReference>
<dbReference type="Proteomes" id="UP000682733">
    <property type="component" value="Unassembled WGS sequence"/>
</dbReference>
<dbReference type="Proteomes" id="UP000663829">
    <property type="component" value="Unassembled WGS sequence"/>
</dbReference>
<evidence type="ECO:0000256" key="1">
    <source>
        <dbReference type="SAM" id="MobiDB-lite"/>
    </source>
</evidence>
<dbReference type="EMBL" id="CAJOBA010029877">
    <property type="protein sequence ID" value="CAF3952102.1"/>
    <property type="molecule type" value="Genomic_DNA"/>
</dbReference>
<sequence length="104" mass="11393">MASSSTTADQVQVTITRKSDGKSMVFNLAEKATVKELKTELKARLTPQYAEGCRLIYKGKVLKGKHSLKHYGLKAAAGGTDIIMDDSKDWKSSSDSSDSEKEHK</sequence>
<dbReference type="EMBL" id="CAJOBC010048577">
    <property type="protein sequence ID" value="CAF4169816.1"/>
    <property type="molecule type" value="Genomic_DNA"/>
</dbReference>
<evidence type="ECO:0000313" key="5">
    <source>
        <dbReference type="EMBL" id="CAF3952102.1"/>
    </source>
</evidence>
<dbReference type="Proteomes" id="UP000681722">
    <property type="component" value="Unassembled WGS sequence"/>
</dbReference>
<reference evidence="4" key="1">
    <citation type="submission" date="2021-02" db="EMBL/GenBank/DDBJ databases">
        <authorList>
            <person name="Nowell W R."/>
        </authorList>
    </citation>
    <scope>NUCLEOTIDE SEQUENCE</scope>
</reference>
<evidence type="ECO:0000313" key="3">
    <source>
        <dbReference type="EMBL" id="CAF1148355.1"/>
    </source>
</evidence>
<dbReference type="EMBL" id="CAJNOK010011782">
    <property type="protein sequence ID" value="CAF1148355.1"/>
    <property type="molecule type" value="Genomic_DNA"/>
</dbReference>
<evidence type="ECO:0000313" key="6">
    <source>
        <dbReference type="EMBL" id="CAF4169816.1"/>
    </source>
</evidence>
<keyword evidence="7" id="KW-1185">Reference proteome</keyword>
<accession>A0A815F7N3</accession>
<evidence type="ECO:0000313" key="7">
    <source>
        <dbReference type="Proteomes" id="UP000663829"/>
    </source>
</evidence>
<name>A0A815F7N3_9BILA</name>
<evidence type="ECO:0000313" key="4">
    <source>
        <dbReference type="EMBL" id="CAF1322596.1"/>
    </source>
</evidence>
<protein>
    <recommendedName>
        <fullName evidence="2">Ubiquitin-like domain-containing protein</fullName>
    </recommendedName>
</protein>
<dbReference type="PROSITE" id="PS50053">
    <property type="entry name" value="UBIQUITIN_2"/>
    <property type="match status" value="1"/>
</dbReference>
<dbReference type="Proteomes" id="UP000677228">
    <property type="component" value="Unassembled WGS sequence"/>
</dbReference>
<dbReference type="AlphaFoldDB" id="A0A815F7N3"/>
<evidence type="ECO:0000259" key="2">
    <source>
        <dbReference type="PROSITE" id="PS50053"/>
    </source>
</evidence>
<feature type="compositionally biased region" description="Basic and acidic residues" evidence="1">
    <location>
        <begin position="85"/>
        <end position="104"/>
    </location>
</feature>
<dbReference type="Pfam" id="PF00240">
    <property type="entry name" value="ubiquitin"/>
    <property type="match status" value="1"/>
</dbReference>
<gene>
    <name evidence="4" type="ORF">GPM918_LOCUS29549</name>
    <name evidence="3" type="ORF">OVA965_LOCUS21476</name>
    <name evidence="6" type="ORF">SRO942_LOCUS30135</name>
    <name evidence="5" type="ORF">TMI583_LOCUS22133</name>
</gene>
<dbReference type="InterPro" id="IPR029071">
    <property type="entry name" value="Ubiquitin-like_domsf"/>
</dbReference>
<proteinExistence type="predicted"/>
<dbReference type="Gene3D" id="3.10.20.90">
    <property type="entry name" value="Phosphatidylinositol 3-kinase Catalytic Subunit, Chain A, domain 1"/>
    <property type="match status" value="1"/>
</dbReference>
<dbReference type="InterPro" id="IPR000626">
    <property type="entry name" value="Ubiquitin-like_dom"/>
</dbReference>
<dbReference type="SUPFAM" id="SSF54236">
    <property type="entry name" value="Ubiquitin-like"/>
    <property type="match status" value="1"/>
</dbReference>
<feature type="domain" description="Ubiquitin-like" evidence="2">
    <location>
        <begin position="11"/>
        <end position="74"/>
    </location>
</feature>
<organism evidence="4 7">
    <name type="scientific">Didymodactylos carnosus</name>
    <dbReference type="NCBI Taxonomy" id="1234261"/>
    <lineage>
        <taxon>Eukaryota</taxon>
        <taxon>Metazoa</taxon>
        <taxon>Spiralia</taxon>
        <taxon>Gnathifera</taxon>
        <taxon>Rotifera</taxon>
        <taxon>Eurotatoria</taxon>
        <taxon>Bdelloidea</taxon>
        <taxon>Philodinida</taxon>
        <taxon>Philodinidae</taxon>
        <taxon>Didymodactylos</taxon>
    </lineage>
</organism>
<dbReference type="OrthoDB" id="10022304at2759"/>
<feature type="region of interest" description="Disordered" evidence="1">
    <location>
        <begin position="84"/>
        <end position="104"/>
    </location>
</feature>
<dbReference type="SMART" id="SM00213">
    <property type="entry name" value="UBQ"/>
    <property type="match status" value="1"/>
</dbReference>